<dbReference type="EMBL" id="JAWZYT010005130">
    <property type="protein sequence ID" value="KAK4291518.1"/>
    <property type="molecule type" value="Genomic_DNA"/>
</dbReference>
<sequence length="92" mass="10062">MCWEGGGGRSFDGKEKGGRNNGGEWIRVLGRKRKLQFMIRGKNLAGKRKGLYTETLVEAGGVLGREMGGKTDTCKETDRQGECDSDIVEVPV</sequence>
<keyword evidence="3" id="KW-1185">Reference proteome</keyword>
<evidence type="ECO:0000256" key="1">
    <source>
        <dbReference type="SAM" id="MobiDB-lite"/>
    </source>
</evidence>
<name>A0AAE1NL92_9EUCA</name>
<evidence type="ECO:0000313" key="2">
    <source>
        <dbReference type="EMBL" id="KAK4291518.1"/>
    </source>
</evidence>
<protein>
    <submittedName>
        <fullName evidence="2">Uncharacterized protein</fullName>
    </submittedName>
</protein>
<evidence type="ECO:0000313" key="3">
    <source>
        <dbReference type="Proteomes" id="UP001292094"/>
    </source>
</evidence>
<reference evidence="2" key="1">
    <citation type="submission" date="2023-11" db="EMBL/GenBank/DDBJ databases">
        <title>Genome assemblies of two species of porcelain crab, Petrolisthes cinctipes and Petrolisthes manimaculis (Anomura: Porcellanidae).</title>
        <authorList>
            <person name="Angst P."/>
        </authorList>
    </citation>
    <scope>NUCLEOTIDE SEQUENCE</scope>
    <source>
        <strain evidence="2">PB745_02</strain>
        <tissue evidence="2">Gill</tissue>
    </source>
</reference>
<accession>A0AAE1NL92</accession>
<dbReference type="AlphaFoldDB" id="A0AAE1NL92"/>
<dbReference type="Proteomes" id="UP001292094">
    <property type="component" value="Unassembled WGS sequence"/>
</dbReference>
<feature type="region of interest" description="Disordered" evidence="1">
    <location>
        <begin position="1"/>
        <end position="23"/>
    </location>
</feature>
<comment type="caution">
    <text evidence="2">The sequence shown here is derived from an EMBL/GenBank/DDBJ whole genome shotgun (WGS) entry which is preliminary data.</text>
</comment>
<feature type="compositionally biased region" description="Gly residues" evidence="1">
    <location>
        <begin position="1"/>
        <end position="10"/>
    </location>
</feature>
<organism evidence="2 3">
    <name type="scientific">Petrolisthes manimaculis</name>
    <dbReference type="NCBI Taxonomy" id="1843537"/>
    <lineage>
        <taxon>Eukaryota</taxon>
        <taxon>Metazoa</taxon>
        <taxon>Ecdysozoa</taxon>
        <taxon>Arthropoda</taxon>
        <taxon>Crustacea</taxon>
        <taxon>Multicrustacea</taxon>
        <taxon>Malacostraca</taxon>
        <taxon>Eumalacostraca</taxon>
        <taxon>Eucarida</taxon>
        <taxon>Decapoda</taxon>
        <taxon>Pleocyemata</taxon>
        <taxon>Anomura</taxon>
        <taxon>Galatheoidea</taxon>
        <taxon>Porcellanidae</taxon>
        <taxon>Petrolisthes</taxon>
    </lineage>
</organism>
<proteinExistence type="predicted"/>
<gene>
    <name evidence="2" type="ORF">Pmani_035661</name>
</gene>